<dbReference type="PRINTS" id="PR00507">
    <property type="entry name" value="N12N6MTFRASE"/>
</dbReference>
<evidence type="ECO:0000256" key="1">
    <source>
        <dbReference type="ARBA" id="ARBA00022747"/>
    </source>
</evidence>
<dbReference type="PROSITE" id="PS00092">
    <property type="entry name" value="N6_MTASE"/>
    <property type="match status" value="1"/>
</dbReference>
<name>A0A3N0B575_9ACTN</name>
<dbReference type="Pfam" id="PF02384">
    <property type="entry name" value="N6_Mtase"/>
    <property type="match status" value="1"/>
</dbReference>
<dbReference type="Gene3D" id="3.90.220.20">
    <property type="entry name" value="DNA methylase specificity domains"/>
    <property type="match status" value="2"/>
</dbReference>
<evidence type="ECO:0000259" key="4">
    <source>
        <dbReference type="Pfam" id="PF13588"/>
    </source>
</evidence>
<dbReference type="PANTHER" id="PTHR42998:SF1">
    <property type="entry name" value="TYPE I RESTRICTION ENZYME HINDI METHYLASE SUBUNIT"/>
    <property type="match status" value="1"/>
</dbReference>
<dbReference type="EMBL" id="QIBX01000001">
    <property type="protein sequence ID" value="RNL42050.1"/>
    <property type="molecule type" value="Genomic_DNA"/>
</dbReference>
<feature type="domain" description="DNA methylase adenine-specific" evidence="3">
    <location>
        <begin position="299"/>
        <end position="556"/>
    </location>
</feature>
<dbReference type="InterPro" id="IPR029464">
    <property type="entry name" value="HSDR_N"/>
</dbReference>
<dbReference type="Gene3D" id="3.40.50.150">
    <property type="entry name" value="Vaccinia Virus protein VP39"/>
    <property type="match status" value="1"/>
</dbReference>
<organism evidence="5 6">
    <name type="scientific">Slackia equolifaciens</name>
    <dbReference type="NCBI Taxonomy" id="498718"/>
    <lineage>
        <taxon>Bacteria</taxon>
        <taxon>Bacillati</taxon>
        <taxon>Actinomycetota</taxon>
        <taxon>Coriobacteriia</taxon>
        <taxon>Eggerthellales</taxon>
        <taxon>Eggerthellaceae</taxon>
        <taxon>Slackia</taxon>
    </lineage>
</organism>
<dbReference type="InterPro" id="IPR003356">
    <property type="entry name" value="DNA_methylase_A-5"/>
</dbReference>
<dbReference type="CDD" id="cd02440">
    <property type="entry name" value="AdoMet_MTases"/>
    <property type="match status" value="1"/>
</dbReference>
<evidence type="ECO:0000259" key="3">
    <source>
        <dbReference type="Pfam" id="PF02384"/>
    </source>
</evidence>
<dbReference type="InterPro" id="IPR002052">
    <property type="entry name" value="DNA_methylase_N6_adenine_CS"/>
</dbReference>
<dbReference type="SUPFAM" id="SSF53335">
    <property type="entry name" value="S-adenosyl-L-methionine-dependent methyltransferases"/>
    <property type="match status" value="1"/>
</dbReference>
<feature type="domain" description="Type I restriction enzyme R protein N-terminal" evidence="4">
    <location>
        <begin position="44"/>
        <end position="142"/>
    </location>
</feature>
<protein>
    <submittedName>
        <fullName evidence="5">Uncharacterized protein</fullName>
    </submittedName>
</protein>
<proteinExistence type="predicted"/>
<dbReference type="InterPro" id="IPR044946">
    <property type="entry name" value="Restrct_endonuc_typeI_TRD_sf"/>
</dbReference>
<dbReference type="GO" id="GO:0003677">
    <property type="term" value="F:DNA binding"/>
    <property type="evidence" value="ECO:0007669"/>
    <property type="project" value="UniProtKB-KW"/>
</dbReference>
<dbReference type="Pfam" id="PF13588">
    <property type="entry name" value="HSDR_N_2"/>
    <property type="match status" value="1"/>
</dbReference>
<keyword evidence="6" id="KW-1185">Reference proteome</keyword>
<evidence type="ECO:0000256" key="2">
    <source>
        <dbReference type="ARBA" id="ARBA00023125"/>
    </source>
</evidence>
<dbReference type="GO" id="GO:0008170">
    <property type="term" value="F:N-methyltransferase activity"/>
    <property type="evidence" value="ECO:0007669"/>
    <property type="project" value="InterPro"/>
</dbReference>
<dbReference type="OrthoDB" id="9784823at2"/>
<dbReference type="AlphaFoldDB" id="A0A3N0B575"/>
<reference evidence="6" key="1">
    <citation type="submission" date="2018-05" db="EMBL/GenBank/DDBJ databases">
        <title>Genome Sequencing of selected type strains of the family Eggerthellaceae.</title>
        <authorList>
            <person name="Danylec N."/>
            <person name="Stoll D.A."/>
            <person name="Doetsch A."/>
            <person name="Huch M."/>
        </authorList>
    </citation>
    <scope>NUCLEOTIDE SEQUENCE [LARGE SCALE GENOMIC DNA]</scope>
    <source>
        <strain evidence="6">DSM 24851</strain>
    </source>
</reference>
<comment type="caution">
    <text evidence="5">The sequence shown here is derived from an EMBL/GenBank/DDBJ whole genome shotgun (WGS) entry which is preliminary data.</text>
</comment>
<dbReference type="SUPFAM" id="SSF116734">
    <property type="entry name" value="DNA methylase specificity domain"/>
    <property type="match status" value="1"/>
</dbReference>
<keyword evidence="1" id="KW-0680">Restriction system</keyword>
<sequence length="892" mass="99542">MITTLDYEENHLVAEALRRGYFSFKGDKIYYHLRVTKGYMLSDPEELVRAKVIAHLILVKAYAPSCMKTEVKVPRRTPNDWADVVIYEDKECKIPFLVVEAKREGISAREKDQGIEQLFGNANSLRSKWGLLDSGDGSVLFDVLNYPPEEREQNRKGTRDSVPERFGRAPRYGLIAGDANADIKPVGAKVLEAKVRRAHSLIWAGGKRDPLTAFREWSKLILTKIEDEKSAKTGEPRQFQVGTNEDDVEIANRVHALFGEACAKNPDIFSGDEEINLPDDKITQVVSVLQDVSFMETDLDAIGRAFEFFFGSVFRGELGQYFTMRPLARFAVAMLNPTRNQKVIDITCGSGGFLLEAILQVWQKIDRDYAGRPLLVAQNKLEYSQNCVFGVEIHPTLAQICRINLLIHHDGNSNIEGDRSCLDSTFSNPVLARGEQFDLVVGNPPFGDKVKKGDKDQLGSNSFDNFEVARGCSEIASEHIIIERAVQMLVPGGRFALVVPDGVLNNQADSCVKLRRYLASVGVVEAVVSLPDFAFRTSGAQNTTSILFFRKFTQAEADSFMAAYQELGGAKEEILLDTGASALAGAISSLGHRVFFAEVDNIGYTTTGKLGSRNDLYCESDGLSIDEQDQAGTILGEYRAFLEGDASYVPEMQNCVVLAYEDVWRSHGSSRMDAKYHIFKAQEGMRSLAPGWVKKPLGQLMVRREERIHPEEHPDEYVTVISLGQDGKMRPREAGKGNNPPEWLGMYFENSSSSWYVVHAHDIVYSSIDLWKGCIGVACESFDGAIVTKEYPVYRLVDEEIDLEFLAALLRSDYYQRAFRAITTGHSNRRRTQQADFESVEIAYPVSKQEQKRLVAQLVSSKESLAKASASVRDAEEDFNEMINAGIKKGDA</sequence>
<dbReference type="InterPro" id="IPR029063">
    <property type="entry name" value="SAM-dependent_MTases_sf"/>
</dbReference>
<dbReference type="GO" id="GO:0032259">
    <property type="term" value="P:methylation"/>
    <property type="evidence" value="ECO:0007669"/>
    <property type="project" value="InterPro"/>
</dbReference>
<dbReference type="PANTHER" id="PTHR42998">
    <property type="entry name" value="TYPE I RESTRICTION ENZYME HINDVIIP M PROTEIN-RELATED"/>
    <property type="match status" value="1"/>
</dbReference>
<gene>
    <name evidence="5" type="ORF">DMP06_01170</name>
</gene>
<accession>A0A3N0B575</accession>
<evidence type="ECO:0000313" key="6">
    <source>
        <dbReference type="Proteomes" id="UP000269591"/>
    </source>
</evidence>
<dbReference type="RefSeq" id="WP_123207909.1">
    <property type="nucleotide sequence ID" value="NZ_JBHTHO010000011.1"/>
</dbReference>
<dbReference type="Proteomes" id="UP000269591">
    <property type="component" value="Unassembled WGS sequence"/>
</dbReference>
<evidence type="ECO:0000313" key="5">
    <source>
        <dbReference type="EMBL" id="RNL42050.1"/>
    </source>
</evidence>
<dbReference type="GO" id="GO:0009307">
    <property type="term" value="P:DNA restriction-modification system"/>
    <property type="evidence" value="ECO:0007669"/>
    <property type="project" value="UniProtKB-KW"/>
</dbReference>
<keyword evidence="2" id="KW-0238">DNA-binding</keyword>
<dbReference type="InterPro" id="IPR052916">
    <property type="entry name" value="Type-I_RE_MTase_Subunit"/>
</dbReference>